<gene>
    <name evidence="1" type="ORF">GCM10008942_00550</name>
</gene>
<reference evidence="1 2" key="1">
    <citation type="journal article" date="2019" name="Int. J. Syst. Evol. Microbiol.">
        <title>The Global Catalogue of Microorganisms (GCM) 10K type strain sequencing project: providing services to taxonomists for standard genome sequencing and annotation.</title>
        <authorList>
            <consortium name="The Broad Institute Genomics Platform"/>
            <consortium name="The Broad Institute Genome Sequencing Center for Infectious Disease"/>
            <person name="Wu L."/>
            <person name="Ma J."/>
        </authorList>
    </citation>
    <scope>NUCLEOTIDE SEQUENCE [LARGE SCALE GENOMIC DNA]</scope>
    <source>
        <strain evidence="1 2">JCM 15089</strain>
    </source>
</reference>
<name>A0ABN1DZ98_9PROT</name>
<evidence type="ECO:0008006" key="3">
    <source>
        <dbReference type="Google" id="ProtNLM"/>
    </source>
</evidence>
<evidence type="ECO:0000313" key="2">
    <source>
        <dbReference type="Proteomes" id="UP001499951"/>
    </source>
</evidence>
<proteinExistence type="predicted"/>
<protein>
    <recommendedName>
        <fullName evidence="3">Toxin-antitoxin system, antitoxin component, Xre family protein</fullName>
    </recommendedName>
</protein>
<accession>A0ABN1DZ98</accession>
<dbReference type="Proteomes" id="UP001499951">
    <property type="component" value="Unassembled WGS sequence"/>
</dbReference>
<sequence length="65" mass="7133">MSDPKTLIDKIKALPPDHLPEVEEFVDLVAARAQNRAVVRAAAAASSPAFEKVWNNPDDDAYDEL</sequence>
<evidence type="ECO:0000313" key="1">
    <source>
        <dbReference type="EMBL" id="GAA0555975.1"/>
    </source>
</evidence>
<organism evidence="1 2">
    <name type="scientific">Rhizomicrobium electricum</name>
    <dbReference type="NCBI Taxonomy" id="480070"/>
    <lineage>
        <taxon>Bacteria</taxon>
        <taxon>Pseudomonadati</taxon>
        <taxon>Pseudomonadota</taxon>
        <taxon>Alphaproteobacteria</taxon>
        <taxon>Micropepsales</taxon>
        <taxon>Micropepsaceae</taxon>
        <taxon>Rhizomicrobium</taxon>
    </lineage>
</organism>
<dbReference type="EMBL" id="BAAADD010000001">
    <property type="protein sequence ID" value="GAA0555975.1"/>
    <property type="molecule type" value="Genomic_DNA"/>
</dbReference>
<keyword evidence="2" id="KW-1185">Reference proteome</keyword>
<comment type="caution">
    <text evidence="1">The sequence shown here is derived from an EMBL/GenBank/DDBJ whole genome shotgun (WGS) entry which is preliminary data.</text>
</comment>
<dbReference type="RefSeq" id="WP_166930279.1">
    <property type="nucleotide sequence ID" value="NZ_BAAADD010000001.1"/>
</dbReference>